<dbReference type="CDD" id="cd00761">
    <property type="entry name" value="Glyco_tranf_GTA_type"/>
    <property type="match status" value="1"/>
</dbReference>
<keyword evidence="2" id="KW-0808">Transferase</keyword>
<dbReference type="GO" id="GO:0016757">
    <property type="term" value="F:glycosyltransferase activity"/>
    <property type="evidence" value="ECO:0007669"/>
    <property type="project" value="UniProtKB-KW"/>
</dbReference>
<feature type="domain" description="Glycosyltransferase 2-like" evidence="3">
    <location>
        <begin position="7"/>
        <end position="123"/>
    </location>
</feature>
<dbReference type="AlphaFoldDB" id="A0A0F9K1P9"/>
<sequence>MDNNKFCIIVPVYNSSDWIKKCIDSIKIQTYQKYGAIIVNDCSTDKTADIIKKEIKGFDKFKFIDNTKKSCALENTVKGIRYICKNDEDIIVILDGDDWLASKDVLKYVNTAYQKNIWVTWGQFKLATTNKICKLNGYNWCVPIKKDFNRRTMARYVFSHLRTYKYFLFKAIREEDLRDKNGNYYTTSGDVVVSLPLIELAGHKHRKCLDKVLYCYNDTNQLSDMKRCPELQKEIYHELKFEKNKYEPYTKVKTKINKPTPVDILIWTKDRPCQVDLLLRSIKYGFNKNCGNVFVRYDYTNEEFKKGYDKVVQKNYGIPISYIETTGDLEFDTKDIVNNKIKTKYMLAICDDDVFIRPVDVEGMLDLYNKDIAGVSLRMSTDIIYCYGTQKSCDLPKFEPCENNLLKWKWADSDPSTDWGYPAAVNNTIYKTQWYRDTIKDFKFQTPNTLEFLFNTNRHLFAPYLISLKKTRILNIPVNQVQTECPTNPFGKTFAYTRKELNDKWLNGEIIDTKNIYGVGHRGVNEELPYRFIEEGGIR</sequence>
<reference evidence="4" key="1">
    <citation type="journal article" date="2015" name="Nature">
        <title>Complex archaea that bridge the gap between prokaryotes and eukaryotes.</title>
        <authorList>
            <person name="Spang A."/>
            <person name="Saw J.H."/>
            <person name="Jorgensen S.L."/>
            <person name="Zaremba-Niedzwiedzka K."/>
            <person name="Martijn J."/>
            <person name="Lind A.E."/>
            <person name="van Eijk R."/>
            <person name="Schleper C."/>
            <person name="Guy L."/>
            <person name="Ettema T.J."/>
        </authorList>
    </citation>
    <scope>NUCLEOTIDE SEQUENCE</scope>
</reference>
<dbReference type="Gene3D" id="3.90.550.10">
    <property type="entry name" value="Spore Coat Polysaccharide Biosynthesis Protein SpsA, Chain A"/>
    <property type="match status" value="1"/>
</dbReference>
<dbReference type="InterPro" id="IPR001173">
    <property type="entry name" value="Glyco_trans_2-like"/>
</dbReference>
<evidence type="ECO:0000259" key="3">
    <source>
        <dbReference type="Pfam" id="PF00535"/>
    </source>
</evidence>
<protein>
    <recommendedName>
        <fullName evidence="3">Glycosyltransferase 2-like domain-containing protein</fullName>
    </recommendedName>
</protein>
<dbReference type="SUPFAM" id="SSF53448">
    <property type="entry name" value="Nucleotide-diphospho-sugar transferases"/>
    <property type="match status" value="1"/>
</dbReference>
<organism evidence="4">
    <name type="scientific">marine sediment metagenome</name>
    <dbReference type="NCBI Taxonomy" id="412755"/>
    <lineage>
        <taxon>unclassified sequences</taxon>
        <taxon>metagenomes</taxon>
        <taxon>ecological metagenomes</taxon>
    </lineage>
</organism>
<evidence type="ECO:0000256" key="2">
    <source>
        <dbReference type="ARBA" id="ARBA00022679"/>
    </source>
</evidence>
<comment type="caution">
    <text evidence="4">The sequence shown here is derived from an EMBL/GenBank/DDBJ whole genome shotgun (WGS) entry which is preliminary data.</text>
</comment>
<dbReference type="PANTHER" id="PTHR43630:SF1">
    <property type="entry name" value="POLY-BETA-1,6-N-ACETYL-D-GLUCOSAMINE SYNTHASE"/>
    <property type="match status" value="1"/>
</dbReference>
<gene>
    <name evidence="4" type="ORF">LCGC14_1384590</name>
</gene>
<name>A0A0F9K1P9_9ZZZZ</name>
<proteinExistence type="predicted"/>
<evidence type="ECO:0000256" key="1">
    <source>
        <dbReference type="ARBA" id="ARBA00022676"/>
    </source>
</evidence>
<dbReference type="InterPro" id="IPR029044">
    <property type="entry name" value="Nucleotide-diphossugar_trans"/>
</dbReference>
<dbReference type="EMBL" id="LAZR01008882">
    <property type="protein sequence ID" value="KKM75994.1"/>
    <property type="molecule type" value="Genomic_DNA"/>
</dbReference>
<dbReference type="PANTHER" id="PTHR43630">
    <property type="entry name" value="POLY-BETA-1,6-N-ACETYL-D-GLUCOSAMINE SYNTHASE"/>
    <property type="match status" value="1"/>
</dbReference>
<accession>A0A0F9K1P9</accession>
<keyword evidence="1" id="KW-0328">Glycosyltransferase</keyword>
<dbReference type="Pfam" id="PF00535">
    <property type="entry name" value="Glycos_transf_2"/>
    <property type="match status" value="1"/>
</dbReference>
<evidence type="ECO:0000313" key="4">
    <source>
        <dbReference type="EMBL" id="KKM75994.1"/>
    </source>
</evidence>